<accession>A0AAW7ALU5</accession>
<gene>
    <name evidence="1" type="ORF">P1A27_13780</name>
</gene>
<name>A0AAW7ALU5_9STAP</name>
<proteinExistence type="predicted"/>
<evidence type="ECO:0000313" key="2">
    <source>
        <dbReference type="Proteomes" id="UP001174037"/>
    </source>
</evidence>
<dbReference type="RefSeq" id="WP_231098511.1">
    <property type="nucleotide sequence ID" value="NZ_JARGCK010000019.1"/>
</dbReference>
<comment type="caution">
    <text evidence="1">The sequence shown here is derived from an EMBL/GenBank/DDBJ whole genome shotgun (WGS) entry which is preliminary data.</text>
</comment>
<evidence type="ECO:0000313" key="1">
    <source>
        <dbReference type="EMBL" id="MDK9866996.1"/>
    </source>
</evidence>
<protein>
    <submittedName>
        <fullName evidence="1">Uncharacterized protein</fullName>
    </submittedName>
</protein>
<reference evidence="1" key="2">
    <citation type="submission" date="2023-03" db="EMBL/GenBank/DDBJ databases">
        <authorList>
            <person name="Vazquez L."/>
            <person name="Rodriguez J."/>
            <person name="Mayo B."/>
            <person name="Florez A.B."/>
        </authorList>
    </citation>
    <scope>NUCLEOTIDE SEQUENCE</scope>
    <source>
        <strain evidence="1">5A3I</strain>
    </source>
</reference>
<organism evidence="1 2">
    <name type="scientific">Staphylococcus equorum</name>
    <dbReference type="NCBI Taxonomy" id="246432"/>
    <lineage>
        <taxon>Bacteria</taxon>
        <taxon>Bacillati</taxon>
        <taxon>Bacillota</taxon>
        <taxon>Bacilli</taxon>
        <taxon>Bacillales</taxon>
        <taxon>Staphylococcaceae</taxon>
        <taxon>Staphylococcus</taxon>
    </lineage>
</organism>
<sequence>MYDIFTALYLTTPKLSHYFYQYLKLLIIKHHSGNQTTLLKYLNHFEN</sequence>
<dbReference type="EMBL" id="JARGCK010000019">
    <property type="protein sequence ID" value="MDK9866996.1"/>
    <property type="molecule type" value="Genomic_DNA"/>
</dbReference>
<dbReference type="AlphaFoldDB" id="A0AAW7ALU5"/>
<reference evidence="1" key="1">
    <citation type="journal article" date="2023" name="Int. J. Mol. Sci.">
        <title>Antibiotic Resistance/Susceptibility Profiles of Staphylococcus equorum Strains from Cheese, and Genome Analysis for Antibiotic Resistance Genes.</title>
        <authorList>
            <person name="Vazquez L."/>
            <person name="Srednik M.E."/>
            <person name="Rodriguez J."/>
            <person name="Florez A.B."/>
            <person name="Mayo B."/>
        </authorList>
    </citation>
    <scope>NUCLEOTIDE SEQUENCE</scope>
    <source>
        <strain evidence="1">5A3I</strain>
    </source>
</reference>
<dbReference type="Proteomes" id="UP001174037">
    <property type="component" value="Unassembled WGS sequence"/>
</dbReference>